<dbReference type="InterPro" id="IPR038718">
    <property type="entry name" value="SNF2-like_sf"/>
</dbReference>
<gene>
    <name evidence="5" type="ORF">BCF74_13414</name>
</gene>
<keyword evidence="5" id="KW-0347">Helicase</keyword>
<evidence type="ECO:0000259" key="3">
    <source>
        <dbReference type="PROSITE" id="PS51192"/>
    </source>
</evidence>
<dbReference type="GO" id="GO:0005524">
    <property type="term" value="F:ATP binding"/>
    <property type="evidence" value="ECO:0007669"/>
    <property type="project" value="InterPro"/>
</dbReference>
<dbReference type="InterPro" id="IPR049730">
    <property type="entry name" value="SNF2/RAD54-like_C"/>
</dbReference>
<organism evidence="5 6">
    <name type="scientific">Knoellia remsis</name>
    <dbReference type="NCBI Taxonomy" id="407159"/>
    <lineage>
        <taxon>Bacteria</taxon>
        <taxon>Bacillati</taxon>
        <taxon>Actinomycetota</taxon>
        <taxon>Actinomycetes</taxon>
        <taxon>Micrococcales</taxon>
        <taxon>Intrasporangiaceae</taxon>
        <taxon>Knoellia</taxon>
    </lineage>
</organism>
<feature type="coiled-coil region" evidence="2">
    <location>
        <begin position="418"/>
        <end position="445"/>
    </location>
</feature>
<dbReference type="OrthoDB" id="9760715at2"/>
<dbReference type="Pfam" id="PF00271">
    <property type="entry name" value="Helicase_C"/>
    <property type="match status" value="1"/>
</dbReference>
<comment type="caution">
    <text evidence="5">The sequence shown here is derived from an EMBL/GenBank/DDBJ whole genome shotgun (WGS) entry which is preliminary data.</text>
</comment>
<feature type="domain" description="Helicase ATP-binding" evidence="3">
    <location>
        <begin position="669"/>
        <end position="831"/>
    </location>
</feature>
<keyword evidence="5" id="KW-0067">ATP-binding</keyword>
<dbReference type="SUPFAM" id="SSF52540">
    <property type="entry name" value="P-loop containing nucleoside triphosphate hydrolases"/>
    <property type="match status" value="2"/>
</dbReference>
<keyword evidence="6" id="KW-1185">Reference proteome</keyword>
<proteinExistence type="predicted"/>
<evidence type="ECO:0000256" key="2">
    <source>
        <dbReference type="SAM" id="Coils"/>
    </source>
</evidence>
<feature type="domain" description="Helicase C-terminal" evidence="4">
    <location>
        <begin position="910"/>
        <end position="1073"/>
    </location>
</feature>
<dbReference type="Proteomes" id="UP000237822">
    <property type="component" value="Unassembled WGS sequence"/>
</dbReference>
<keyword evidence="5" id="KW-0547">Nucleotide-binding</keyword>
<dbReference type="GO" id="GO:0016787">
    <property type="term" value="F:hydrolase activity"/>
    <property type="evidence" value="ECO:0007669"/>
    <property type="project" value="UniProtKB-KW"/>
</dbReference>
<dbReference type="GO" id="GO:0004386">
    <property type="term" value="F:helicase activity"/>
    <property type="evidence" value="ECO:0007669"/>
    <property type="project" value="UniProtKB-KW"/>
</dbReference>
<dbReference type="AlphaFoldDB" id="A0A2T0U2T6"/>
<dbReference type="Gene3D" id="3.40.50.300">
    <property type="entry name" value="P-loop containing nucleotide triphosphate hydrolases"/>
    <property type="match status" value="1"/>
</dbReference>
<dbReference type="Pfam" id="PF00176">
    <property type="entry name" value="SNF2-rel_dom"/>
    <property type="match status" value="1"/>
</dbReference>
<dbReference type="RefSeq" id="WP_106298855.1">
    <property type="nucleotide sequence ID" value="NZ_PVTI01000034.1"/>
</dbReference>
<dbReference type="InterPro" id="IPR000330">
    <property type="entry name" value="SNF2_N"/>
</dbReference>
<dbReference type="SMART" id="SM00487">
    <property type="entry name" value="DEXDc"/>
    <property type="match status" value="1"/>
</dbReference>
<dbReference type="PANTHER" id="PTHR10799">
    <property type="entry name" value="SNF2/RAD54 HELICASE FAMILY"/>
    <property type="match status" value="1"/>
</dbReference>
<evidence type="ECO:0000256" key="1">
    <source>
        <dbReference type="ARBA" id="ARBA00022801"/>
    </source>
</evidence>
<dbReference type="Gene3D" id="3.40.50.10810">
    <property type="entry name" value="Tandem AAA-ATPase domain"/>
    <property type="match status" value="1"/>
</dbReference>
<evidence type="ECO:0000313" key="6">
    <source>
        <dbReference type="Proteomes" id="UP000237822"/>
    </source>
</evidence>
<dbReference type="CDD" id="cd18793">
    <property type="entry name" value="SF2_C_SNF"/>
    <property type="match status" value="1"/>
</dbReference>
<dbReference type="PROSITE" id="PS51192">
    <property type="entry name" value="HELICASE_ATP_BIND_1"/>
    <property type="match status" value="1"/>
</dbReference>
<sequence length="1096" mass="119995">MKRAERKRLSAILSDLRGLVDLAGRVRQLASHMPVSHRANLDEYSLWLLRELDGLNASGDLERAATATASRWFSSTTPAEGADRAANRLTKFHTGLGERGDRRRIEATLADLQKRASAEWDQLNAALADVDALATSLRRVLDDESHLTFTTRVLSVAERTLIEDTLRDHAPDLLDARQILDPATCPADRCSRAHAAVARLLTRQVTFRRDGVRDQLDSAASRVATVLRTEEEQAQRLIQESEAFKGQAGSALALSGDLLRDATARFDELRKSGTDLALGSTVTRLIPIGPDAELATLLTSGRDFRLAPEAAKTVSSCEERVSAHLTAAATHIDTEGQCSREPGCQPAHAALSQLRQLMHAEVPACERILTAMNEPGPEFTSFADDSLPLAHIVPAEWRPTEVIDNITLTRLVDVAPTVTEAEKVAKAALAEAKRAAEKVRAADIELSLRDMDLEVLKKAAGSGGLRTGALSRHGLRSVWDVLRASKHGQESLATIPGIGDESSWLATQAALRLHEGVRDETPVRIDVKARRAHTTTLLARLRAWDGARKFEPSEEEVALSEAMRLLFNKVPEGTELLAGTADPAPSVRVMAESILAGLAPTAPTDDVWTDFLSRPADYFGMLTELGFVTEDEQKMHGDLPEEIIAAVRDQELNRTHLTASLRAYQGFGARFALVQKRIVLGDEMGLGKTVEALAVMAHLRATEGSHFVVVCPAAVVSNWMREIPKHTALRAYRVHGQDWDRRRALSNWSRDGGVAVTTYGLMQRFADDLATANPSCAVFDEAHYIKNPFIARSIASEVLIDAADHAILMTGTPLENSVQEFRNLIGYLRPDLAESAPEFLASKFRKHVAPAYLRRNQEDVLTELPELVEVDEWVGSNDGGDSYRDAVRAGDFMLMRRTAMLVEKSVKVERLKEIVEEAEDNGRRVIVFSYFRDVLTHLANVLPGQVFGPLTGAVSADERQRMVDRFSEADGGAVLVAQITAGGVGLNIQSASVVVICEPQLKPTTEDQAVARAHRMGQTTTVQVHRLLTEGGVDERIREILAEKRQLFDEFARDSVIAKRAPDAVDMTDSELARQVIAAERERLFGEQASAVSGGS</sequence>
<accession>A0A2T0U2T6</accession>
<dbReference type="InterPro" id="IPR014001">
    <property type="entry name" value="Helicase_ATP-bd"/>
</dbReference>
<evidence type="ECO:0000259" key="4">
    <source>
        <dbReference type="PROSITE" id="PS51194"/>
    </source>
</evidence>
<protein>
    <submittedName>
        <fullName evidence="5">Helicase-like protein</fullName>
    </submittedName>
</protein>
<dbReference type="InterPro" id="IPR027417">
    <property type="entry name" value="P-loop_NTPase"/>
</dbReference>
<dbReference type="InterPro" id="IPR001650">
    <property type="entry name" value="Helicase_C-like"/>
</dbReference>
<dbReference type="SMART" id="SM00490">
    <property type="entry name" value="HELICc"/>
    <property type="match status" value="1"/>
</dbReference>
<dbReference type="EMBL" id="PVTI01000034">
    <property type="protein sequence ID" value="PRY52235.1"/>
    <property type="molecule type" value="Genomic_DNA"/>
</dbReference>
<reference evidence="5 6" key="1">
    <citation type="submission" date="2018-03" db="EMBL/GenBank/DDBJ databases">
        <title>Genomic Encyclopedia of Archaeal and Bacterial Type Strains, Phase II (KMG-II): from individual species to whole genera.</title>
        <authorList>
            <person name="Goeker M."/>
        </authorList>
    </citation>
    <scope>NUCLEOTIDE SEQUENCE [LARGE SCALE GENOMIC DNA]</scope>
    <source>
        <strain evidence="5 6">ATCC BAA-1496</strain>
    </source>
</reference>
<evidence type="ECO:0000313" key="5">
    <source>
        <dbReference type="EMBL" id="PRY52235.1"/>
    </source>
</evidence>
<keyword evidence="1" id="KW-0378">Hydrolase</keyword>
<keyword evidence="2" id="KW-0175">Coiled coil</keyword>
<name>A0A2T0U2T6_9MICO</name>
<dbReference type="CDD" id="cd17919">
    <property type="entry name" value="DEXHc_Snf"/>
    <property type="match status" value="1"/>
</dbReference>
<dbReference type="PROSITE" id="PS51194">
    <property type="entry name" value="HELICASE_CTER"/>
    <property type="match status" value="1"/>
</dbReference>